<dbReference type="Gene3D" id="3.30.1490.20">
    <property type="entry name" value="ATP-grasp fold, A domain"/>
    <property type="match status" value="1"/>
</dbReference>
<evidence type="ECO:0000256" key="7">
    <source>
        <dbReference type="ARBA" id="ARBA00022840"/>
    </source>
</evidence>
<keyword evidence="4 13" id="KW-0436">Ligase</keyword>
<comment type="catalytic activity">
    <reaction evidence="13">
        <text>2 D-alanine + ATP = D-alanyl-D-alanine + ADP + phosphate + H(+)</text>
        <dbReference type="Rhea" id="RHEA:11224"/>
        <dbReference type="ChEBI" id="CHEBI:15378"/>
        <dbReference type="ChEBI" id="CHEBI:30616"/>
        <dbReference type="ChEBI" id="CHEBI:43474"/>
        <dbReference type="ChEBI" id="CHEBI:57416"/>
        <dbReference type="ChEBI" id="CHEBI:57822"/>
        <dbReference type="ChEBI" id="CHEBI:456216"/>
        <dbReference type="EC" id="6.3.2.4"/>
    </reaction>
</comment>
<dbReference type="Gene3D" id="3.40.50.20">
    <property type="match status" value="1"/>
</dbReference>
<evidence type="ECO:0000313" key="17">
    <source>
        <dbReference type="Proteomes" id="UP001418796"/>
    </source>
</evidence>
<dbReference type="GO" id="GO:0016874">
    <property type="term" value="F:ligase activity"/>
    <property type="evidence" value="ECO:0007669"/>
    <property type="project" value="UniProtKB-KW"/>
</dbReference>
<protein>
    <recommendedName>
        <fullName evidence="13">D-alanine--D-alanine ligase</fullName>
        <ecNumber evidence="13">6.3.2.4</ecNumber>
    </recommendedName>
    <alternativeName>
        <fullName evidence="13">D-Ala-D-Ala ligase</fullName>
    </alternativeName>
    <alternativeName>
        <fullName evidence="13">D-alanylalanine synthetase</fullName>
    </alternativeName>
</protein>
<reference evidence="16 17" key="1">
    <citation type="submission" date="2024-03" db="EMBL/GenBank/DDBJ databases">
        <title>Bacilli Hybrid Assemblies.</title>
        <authorList>
            <person name="Kovac J."/>
        </authorList>
    </citation>
    <scope>NUCLEOTIDE SEQUENCE [LARGE SCALE GENOMIC DNA]</scope>
    <source>
        <strain evidence="16 17">FSL R7-0666</strain>
    </source>
</reference>
<comment type="cofactor">
    <cofactor evidence="1">
        <name>Mn(2+)</name>
        <dbReference type="ChEBI" id="CHEBI:29035"/>
    </cofactor>
</comment>
<dbReference type="NCBIfam" id="NF002528">
    <property type="entry name" value="PRK01966.1-4"/>
    <property type="match status" value="1"/>
</dbReference>
<sequence length="360" mass="40316">MKRKTVAILFGGVSSEHEVSLQSAAAVIDAIPVTKYNVIQIGITKEGSWYKFDGISQQIKDGSWARSPFLKRVVVSPDHLKPGLILLDEEGINYIKVDCYFPVLHGKNGEDGTIQGLLDMANIPYVGCGTLSSALCMDKVIAQQLVSSAGICTTDFISFGRYEYQFEQVQQWATEEVGYPVFVKPARSGSSYGISKAHDEFELKQAIEQAFTFDDKVLCEAMVRGMEVGCAVYGNDYPETGLIGEIEPSRDFLDYEDKYHSGEMKQYVPARQKEDILKTVQQLGVQIYRILGCKGLARVDFFIKENEEIVFNEINTMPGFTPSSRYPRMIEASGIPYSELIVELIELAMQRREVSRIESI</sequence>
<dbReference type="InterPro" id="IPR016185">
    <property type="entry name" value="PreATP-grasp_dom_sf"/>
</dbReference>
<dbReference type="EC" id="6.3.2.4" evidence="13"/>
<keyword evidence="11" id="KW-0464">Manganese</keyword>
<comment type="similarity">
    <text evidence="3 13">Belongs to the D-alanine--D-alanine ligase family.</text>
</comment>
<keyword evidence="8" id="KW-0460">Magnesium</keyword>
<keyword evidence="6 14" id="KW-0547">Nucleotide-binding</keyword>
<dbReference type="NCBIfam" id="TIGR01205">
    <property type="entry name" value="D_ala_D_alaTIGR"/>
    <property type="match status" value="1"/>
</dbReference>
<dbReference type="SUPFAM" id="SSF56059">
    <property type="entry name" value="Glutathione synthetase ATP-binding domain-like"/>
    <property type="match status" value="1"/>
</dbReference>
<dbReference type="PROSITE" id="PS00844">
    <property type="entry name" value="DALA_DALA_LIGASE_2"/>
    <property type="match status" value="1"/>
</dbReference>
<evidence type="ECO:0000256" key="14">
    <source>
        <dbReference type="PROSITE-ProRule" id="PRU00409"/>
    </source>
</evidence>
<keyword evidence="12 13" id="KW-0961">Cell wall biogenesis/degradation</keyword>
<organism evidence="16 17">
    <name type="scientific">Alkalicoccobacillus gibsonii</name>
    <dbReference type="NCBI Taxonomy" id="79881"/>
    <lineage>
        <taxon>Bacteria</taxon>
        <taxon>Bacillati</taxon>
        <taxon>Bacillota</taxon>
        <taxon>Bacilli</taxon>
        <taxon>Bacillales</taxon>
        <taxon>Bacillaceae</taxon>
        <taxon>Alkalicoccobacillus</taxon>
    </lineage>
</organism>
<keyword evidence="9 13" id="KW-0133">Cell shape</keyword>
<evidence type="ECO:0000256" key="1">
    <source>
        <dbReference type="ARBA" id="ARBA00001936"/>
    </source>
</evidence>
<comment type="subcellular location">
    <subcellularLocation>
        <location evidence="13">Cytoplasm</location>
    </subcellularLocation>
</comment>
<feature type="domain" description="ATP-grasp" evidence="15">
    <location>
        <begin position="143"/>
        <end position="346"/>
    </location>
</feature>
<comment type="cofactor">
    <cofactor evidence="2">
        <name>Mg(2+)</name>
        <dbReference type="ChEBI" id="CHEBI:18420"/>
    </cofactor>
</comment>
<dbReference type="Gene3D" id="3.30.470.20">
    <property type="entry name" value="ATP-grasp fold, B domain"/>
    <property type="match status" value="1"/>
</dbReference>
<dbReference type="PROSITE" id="PS50975">
    <property type="entry name" value="ATP_GRASP"/>
    <property type="match status" value="1"/>
</dbReference>
<evidence type="ECO:0000256" key="3">
    <source>
        <dbReference type="ARBA" id="ARBA00010871"/>
    </source>
</evidence>
<dbReference type="EMBL" id="JBCITK010000001">
    <property type="protein sequence ID" value="MEN0641893.1"/>
    <property type="molecule type" value="Genomic_DNA"/>
</dbReference>
<keyword evidence="13" id="KW-0963">Cytoplasm</keyword>
<comment type="caution">
    <text evidence="16">The sequence shown here is derived from an EMBL/GenBank/DDBJ whole genome shotgun (WGS) entry which is preliminary data.</text>
</comment>
<evidence type="ECO:0000256" key="2">
    <source>
        <dbReference type="ARBA" id="ARBA00001946"/>
    </source>
</evidence>
<evidence type="ECO:0000256" key="6">
    <source>
        <dbReference type="ARBA" id="ARBA00022741"/>
    </source>
</evidence>
<dbReference type="PROSITE" id="PS00843">
    <property type="entry name" value="DALA_DALA_LIGASE_1"/>
    <property type="match status" value="1"/>
</dbReference>
<dbReference type="HAMAP" id="MF_00047">
    <property type="entry name" value="Dala_Dala_lig"/>
    <property type="match status" value="1"/>
</dbReference>
<keyword evidence="17" id="KW-1185">Reference proteome</keyword>
<dbReference type="PIRSF" id="PIRSF039102">
    <property type="entry name" value="Ddl/VanB"/>
    <property type="match status" value="1"/>
</dbReference>
<accession>A0ABU9VDI5</accession>
<evidence type="ECO:0000256" key="12">
    <source>
        <dbReference type="ARBA" id="ARBA00023316"/>
    </source>
</evidence>
<dbReference type="InterPro" id="IPR011127">
    <property type="entry name" value="Dala_Dala_lig_N"/>
</dbReference>
<dbReference type="PANTHER" id="PTHR23132:SF25">
    <property type="entry name" value="D-ALANINE--D-ALANINE LIGASE A"/>
    <property type="match status" value="1"/>
</dbReference>
<comment type="pathway">
    <text evidence="13">Cell wall biogenesis; peptidoglycan biosynthesis.</text>
</comment>
<evidence type="ECO:0000256" key="9">
    <source>
        <dbReference type="ARBA" id="ARBA00022960"/>
    </source>
</evidence>
<dbReference type="InterPro" id="IPR000291">
    <property type="entry name" value="D-Ala_lig_Van_CS"/>
</dbReference>
<evidence type="ECO:0000256" key="4">
    <source>
        <dbReference type="ARBA" id="ARBA00022598"/>
    </source>
</evidence>
<evidence type="ECO:0000313" key="16">
    <source>
        <dbReference type="EMBL" id="MEN0641893.1"/>
    </source>
</evidence>
<keyword evidence="5" id="KW-0479">Metal-binding</keyword>
<dbReference type="SUPFAM" id="SSF52440">
    <property type="entry name" value="PreATP-grasp domain"/>
    <property type="match status" value="1"/>
</dbReference>
<evidence type="ECO:0000256" key="11">
    <source>
        <dbReference type="ARBA" id="ARBA00023211"/>
    </source>
</evidence>
<dbReference type="Pfam" id="PF07478">
    <property type="entry name" value="Dala_Dala_lig_C"/>
    <property type="match status" value="1"/>
</dbReference>
<dbReference type="Pfam" id="PF01820">
    <property type="entry name" value="Dala_Dala_lig_N"/>
    <property type="match status" value="1"/>
</dbReference>
<dbReference type="InterPro" id="IPR011095">
    <property type="entry name" value="Dala_Dala_lig_C"/>
</dbReference>
<keyword evidence="7 14" id="KW-0067">ATP-binding</keyword>
<gene>
    <name evidence="13" type="primary">ddl</name>
    <name evidence="16" type="ORF">MKY91_01800</name>
</gene>
<evidence type="ECO:0000259" key="15">
    <source>
        <dbReference type="PROSITE" id="PS50975"/>
    </source>
</evidence>
<dbReference type="RefSeq" id="WP_343129066.1">
    <property type="nucleotide sequence ID" value="NZ_JBCITK010000001.1"/>
</dbReference>
<comment type="function">
    <text evidence="13">Cell wall formation.</text>
</comment>
<dbReference type="InterPro" id="IPR013815">
    <property type="entry name" value="ATP_grasp_subdomain_1"/>
</dbReference>
<dbReference type="NCBIfam" id="NF002378">
    <property type="entry name" value="PRK01372.1"/>
    <property type="match status" value="1"/>
</dbReference>
<dbReference type="PANTHER" id="PTHR23132">
    <property type="entry name" value="D-ALANINE--D-ALANINE LIGASE"/>
    <property type="match status" value="1"/>
</dbReference>
<evidence type="ECO:0000256" key="8">
    <source>
        <dbReference type="ARBA" id="ARBA00022842"/>
    </source>
</evidence>
<dbReference type="InterPro" id="IPR005905">
    <property type="entry name" value="D_ala_D_ala"/>
</dbReference>
<name>A0ABU9VDI5_9BACI</name>
<keyword evidence="10 13" id="KW-0573">Peptidoglycan synthesis</keyword>
<dbReference type="InterPro" id="IPR011761">
    <property type="entry name" value="ATP-grasp"/>
</dbReference>
<dbReference type="Proteomes" id="UP001418796">
    <property type="component" value="Unassembled WGS sequence"/>
</dbReference>
<proteinExistence type="inferred from homology"/>
<evidence type="ECO:0000256" key="10">
    <source>
        <dbReference type="ARBA" id="ARBA00022984"/>
    </source>
</evidence>
<evidence type="ECO:0000256" key="13">
    <source>
        <dbReference type="HAMAP-Rule" id="MF_00047"/>
    </source>
</evidence>
<evidence type="ECO:0000256" key="5">
    <source>
        <dbReference type="ARBA" id="ARBA00022723"/>
    </source>
</evidence>